<feature type="binding site" evidence="9">
    <location>
        <position position="85"/>
    </location>
    <ligand>
        <name>[4Fe-4S] cluster</name>
        <dbReference type="ChEBI" id="CHEBI:49883"/>
        <label>1</label>
    </ligand>
</feature>
<evidence type="ECO:0000313" key="12">
    <source>
        <dbReference type="Proteomes" id="UP000199771"/>
    </source>
</evidence>
<evidence type="ECO:0000256" key="9">
    <source>
        <dbReference type="HAMAP-Rule" id="MF_00206"/>
    </source>
</evidence>
<dbReference type="GO" id="GO:0051539">
    <property type="term" value="F:4 iron, 4 sulfur cluster binding"/>
    <property type="evidence" value="ECO:0007669"/>
    <property type="project" value="UniProtKB-UniRule"/>
</dbReference>
<protein>
    <recommendedName>
        <fullName evidence="9">Lipoyl synthase</fullName>
        <ecNumber evidence="9">2.8.1.8</ecNumber>
    </recommendedName>
    <alternativeName>
        <fullName evidence="9">Lip-syn</fullName>
        <shortName evidence="9">LS</shortName>
    </alternativeName>
    <alternativeName>
        <fullName evidence="9">Lipoate synthase</fullName>
    </alternativeName>
    <alternativeName>
        <fullName evidence="9">Lipoic acid synthase</fullName>
    </alternativeName>
    <alternativeName>
        <fullName evidence="9">Sulfur insertion protein LipA</fullName>
    </alternativeName>
</protein>
<feature type="binding site" evidence="9">
    <location>
        <position position="314"/>
    </location>
    <ligand>
        <name>[4Fe-4S] cluster</name>
        <dbReference type="ChEBI" id="CHEBI:49883"/>
        <label>1</label>
    </ligand>
</feature>
<dbReference type="NCBIfam" id="TIGR00510">
    <property type="entry name" value="lipA"/>
    <property type="match status" value="1"/>
</dbReference>
<dbReference type="GO" id="GO:0005737">
    <property type="term" value="C:cytoplasm"/>
    <property type="evidence" value="ECO:0007669"/>
    <property type="project" value="UniProtKB-SubCell"/>
</dbReference>
<evidence type="ECO:0000259" key="10">
    <source>
        <dbReference type="PROSITE" id="PS51918"/>
    </source>
</evidence>
<dbReference type="NCBIfam" id="NF009544">
    <property type="entry name" value="PRK12928.1"/>
    <property type="match status" value="1"/>
</dbReference>
<sequence length="338" mass="37340">MSDTPVPSPPVRPRPVVQGEKLRGAEKMARIPIKIEPTTAPLRKPEWIRAKSPATPEVARLKAVLRANKLHTVCEEASCPNLGECFGKGTATFMIMGDICTRRCPFCDVGHGRPNPLDPDEPVNLARTIRAMGLRYVVITSVDRDDLPDGGAAHFAACIREARALSPELIIEVLVPDFRGRMDPALAIFKDTPPDVFNHNLETVPRLYKQARPGSDYDWSLDLLERFKDLHPHVPTKSGLMLGLGEDIEEIEQVMRDLRAHRVDMLTLGQYLAPSKHHLPVARYVHPTEFERLREIGEKMGFSHVASGPMVRSSYHADEQASGLLGADLQAHGALGGA</sequence>
<dbReference type="Pfam" id="PF16881">
    <property type="entry name" value="LIAS_N"/>
    <property type="match status" value="1"/>
</dbReference>
<keyword evidence="6 9" id="KW-0408">Iron</keyword>
<comment type="subcellular location">
    <subcellularLocation>
        <location evidence="9">Cytoplasm</location>
    </subcellularLocation>
</comment>
<keyword evidence="1 9" id="KW-0004">4Fe-4S</keyword>
<dbReference type="FunFam" id="3.20.20.70:FF:000023">
    <property type="entry name" value="Lipoyl synthase"/>
    <property type="match status" value="1"/>
</dbReference>
<keyword evidence="12" id="KW-1185">Reference proteome</keyword>
<dbReference type="InterPro" id="IPR031691">
    <property type="entry name" value="LIAS_N"/>
</dbReference>
<evidence type="ECO:0000313" key="11">
    <source>
        <dbReference type="EMBL" id="SFF65615.1"/>
    </source>
</evidence>
<dbReference type="PANTHER" id="PTHR10949">
    <property type="entry name" value="LIPOYL SYNTHASE"/>
    <property type="match status" value="1"/>
</dbReference>
<comment type="catalytic activity">
    <reaction evidence="8 9">
        <text>[[Fe-S] cluster scaffold protein carrying a second [4Fe-4S](2+) cluster] + N(6)-octanoyl-L-lysyl-[protein] + 2 oxidized [2Fe-2S]-[ferredoxin] + 2 S-adenosyl-L-methionine + 4 H(+) = [[Fe-S] cluster scaffold protein] + N(6)-[(R)-dihydrolipoyl]-L-lysyl-[protein] + 4 Fe(3+) + 2 hydrogen sulfide + 2 5'-deoxyadenosine + 2 L-methionine + 2 reduced [2Fe-2S]-[ferredoxin]</text>
        <dbReference type="Rhea" id="RHEA:16585"/>
        <dbReference type="Rhea" id="RHEA-COMP:9928"/>
        <dbReference type="Rhea" id="RHEA-COMP:10000"/>
        <dbReference type="Rhea" id="RHEA-COMP:10001"/>
        <dbReference type="Rhea" id="RHEA-COMP:10475"/>
        <dbReference type="Rhea" id="RHEA-COMP:14568"/>
        <dbReference type="Rhea" id="RHEA-COMP:14569"/>
        <dbReference type="ChEBI" id="CHEBI:15378"/>
        <dbReference type="ChEBI" id="CHEBI:17319"/>
        <dbReference type="ChEBI" id="CHEBI:29034"/>
        <dbReference type="ChEBI" id="CHEBI:29919"/>
        <dbReference type="ChEBI" id="CHEBI:33722"/>
        <dbReference type="ChEBI" id="CHEBI:33737"/>
        <dbReference type="ChEBI" id="CHEBI:33738"/>
        <dbReference type="ChEBI" id="CHEBI:57844"/>
        <dbReference type="ChEBI" id="CHEBI:59789"/>
        <dbReference type="ChEBI" id="CHEBI:78809"/>
        <dbReference type="ChEBI" id="CHEBI:83100"/>
        <dbReference type="EC" id="2.8.1.8"/>
    </reaction>
</comment>
<evidence type="ECO:0000256" key="5">
    <source>
        <dbReference type="ARBA" id="ARBA00022723"/>
    </source>
</evidence>
<feature type="domain" description="Radical SAM core" evidence="10">
    <location>
        <begin position="86"/>
        <end position="303"/>
    </location>
</feature>
<keyword evidence="4 9" id="KW-0949">S-adenosyl-L-methionine</keyword>
<dbReference type="SMART" id="SM00729">
    <property type="entry name" value="Elp3"/>
    <property type="match status" value="1"/>
</dbReference>
<evidence type="ECO:0000256" key="7">
    <source>
        <dbReference type="ARBA" id="ARBA00023014"/>
    </source>
</evidence>
<evidence type="ECO:0000256" key="4">
    <source>
        <dbReference type="ARBA" id="ARBA00022691"/>
    </source>
</evidence>
<reference evidence="11 12" key="1">
    <citation type="submission" date="2016-10" db="EMBL/GenBank/DDBJ databases">
        <authorList>
            <person name="de Groot N.N."/>
        </authorList>
    </citation>
    <scope>NUCLEOTIDE SEQUENCE [LARGE SCALE GENOMIC DNA]</scope>
    <source>
        <strain evidence="11 12">DSM 23609</strain>
    </source>
</reference>
<evidence type="ECO:0000256" key="6">
    <source>
        <dbReference type="ARBA" id="ARBA00023004"/>
    </source>
</evidence>
<dbReference type="InterPro" id="IPR007197">
    <property type="entry name" value="rSAM"/>
</dbReference>
<keyword evidence="3 9" id="KW-0808">Transferase</keyword>
<accession>A0A1I2KF03</accession>
<dbReference type="RefSeq" id="WP_091535684.1">
    <property type="nucleotide sequence ID" value="NZ_FOOC01000018.1"/>
</dbReference>
<dbReference type="UniPathway" id="UPA00538">
    <property type="reaction ID" value="UER00593"/>
</dbReference>
<dbReference type="SFLD" id="SFLDG01058">
    <property type="entry name" value="lipoyl_synthase_like"/>
    <property type="match status" value="1"/>
</dbReference>
<keyword evidence="5 9" id="KW-0479">Metal-binding</keyword>
<dbReference type="OrthoDB" id="9787898at2"/>
<dbReference type="GO" id="GO:0016992">
    <property type="term" value="F:lipoate synthase activity"/>
    <property type="evidence" value="ECO:0007669"/>
    <property type="project" value="UniProtKB-UniRule"/>
</dbReference>
<dbReference type="PIRSF" id="PIRSF005963">
    <property type="entry name" value="Lipoyl_synth"/>
    <property type="match status" value="1"/>
</dbReference>
<proteinExistence type="inferred from homology"/>
<dbReference type="NCBIfam" id="NF004019">
    <property type="entry name" value="PRK05481.1"/>
    <property type="match status" value="1"/>
</dbReference>
<dbReference type="GO" id="GO:0009249">
    <property type="term" value="P:protein lipoylation"/>
    <property type="evidence" value="ECO:0007669"/>
    <property type="project" value="UniProtKB-UniRule"/>
</dbReference>
<comment type="similarity">
    <text evidence="9">Belongs to the radical SAM superfamily. Lipoyl synthase family.</text>
</comment>
<dbReference type="PROSITE" id="PS51918">
    <property type="entry name" value="RADICAL_SAM"/>
    <property type="match status" value="1"/>
</dbReference>
<dbReference type="STRING" id="1076937.SAMN04488120_11818"/>
<evidence type="ECO:0000256" key="1">
    <source>
        <dbReference type="ARBA" id="ARBA00022485"/>
    </source>
</evidence>
<keyword evidence="7 9" id="KW-0411">Iron-sulfur</keyword>
<dbReference type="AlphaFoldDB" id="A0A1I2KF03"/>
<dbReference type="Gene3D" id="3.20.20.70">
    <property type="entry name" value="Aldolase class I"/>
    <property type="match status" value="1"/>
</dbReference>
<evidence type="ECO:0000256" key="2">
    <source>
        <dbReference type="ARBA" id="ARBA00022490"/>
    </source>
</evidence>
<feature type="binding site" evidence="9">
    <location>
        <position position="100"/>
    </location>
    <ligand>
        <name>[4Fe-4S] cluster</name>
        <dbReference type="ChEBI" id="CHEBI:49883"/>
        <label>2</label>
        <note>4Fe-4S-S-AdoMet</note>
    </ligand>
</feature>
<feature type="binding site" evidence="9">
    <location>
        <position position="74"/>
    </location>
    <ligand>
        <name>[4Fe-4S] cluster</name>
        <dbReference type="ChEBI" id="CHEBI:49883"/>
        <label>1</label>
    </ligand>
</feature>
<dbReference type="InterPro" id="IPR013785">
    <property type="entry name" value="Aldolase_TIM"/>
</dbReference>
<name>A0A1I2KF03_9GAMM</name>
<evidence type="ECO:0000256" key="3">
    <source>
        <dbReference type="ARBA" id="ARBA00022679"/>
    </source>
</evidence>
<dbReference type="CDD" id="cd01335">
    <property type="entry name" value="Radical_SAM"/>
    <property type="match status" value="1"/>
</dbReference>
<dbReference type="EC" id="2.8.1.8" evidence="9"/>
<organism evidence="11 12">
    <name type="scientific">Fontimonas thermophila</name>
    <dbReference type="NCBI Taxonomy" id="1076937"/>
    <lineage>
        <taxon>Bacteria</taxon>
        <taxon>Pseudomonadati</taxon>
        <taxon>Pseudomonadota</taxon>
        <taxon>Gammaproteobacteria</taxon>
        <taxon>Nevskiales</taxon>
        <taxon>Nevskiaceae</taxon>
        <taxon>Fontimonas</taxon>
    </lineage>
</organism>
<evidence type="ECO:0000256" key="8">
    <source>
        <dbReference type="ARBA" id="ARBA00047326"/>
    </source>
</evidence>
<dbReference type="InterPro" id="IPR058240">
    <property type="entry name" value="rSAM_sf"/>
</dbReference>
<comment type="pathway">
    <text evidence="9">Protein modification; protein lipoylation via endogenous pathway; protein N(6)-(lipoyl)lysine from octanoyl-[acyl-carrier-protein]: step 2/2.</text>
</comment>
<dbReference type="SFLD" id="SFLDF00271">
    <property type="entry name" value="lipoyl_synthase"/>
    <property type="match status" value="1"/>
</dbReference>
<feature type="binding site" evidence="9">
    <location>
        <position position="107"/>
    </location>
    <ligand>
        <name>[4Fe-4S] cluster</name>
        <dbReference type="ChEBI" id="CHEBI:49883"/>
        <label>2</label>
        <note>4Fe-4S-S-AdoMet</note>
    </ligand>
</feature>
<dbReference type="SUPFAM" id="SSF102114">
    <property type="entry name" value="Radical SAM enzymes"/>
    <property type="match status" value="1"/>
</dbReference>
<dbReference type="InterPro" id="IPR003698">
    <property type="entry name" value="Lipoyl_synth"/>
</dbReference>
<feature type="binding site" evidence="9">
    <location>
        <position position="104"/>
    </location>
    <ligand>
        <name>[4Fe-4S] cluster</name>
        <dbReference type="ChEBI" id="CHEBI:49883"/>
        <label>2</label>
        <note>4Fe-4S-S-AdoMet</note>
    </ligand>
</feature>
<gene>
    <name evidence="9" type="primary">lipA</name>
    <name evidence="11" type="ORF">SAMN04488120_11818</name>
</gene>
<dbReference type="Proteomes" id="UP000199771">
    <property type="component" value="Unassembled WGS sequence"/>
</dbReference>
<dbReference type="HAMAP" id="MF_00206">
    <property type="entry name" value="Lipoyl_synth"/>
    <property type="match status" value="1"/>
</dbReference>
<dbReference type="PANTHER" id="PTHR10949:SF0">
    <property type="entry name" value="LIPOYL SYNTHASE, MITOCHONDRIAL"/>
    <property type="match status" value="1"/>
</dbReference>
<dbReference type="GO" id="GO:0046872">
    <property type="term" value="F:metal ion binding"/>
    <property type="evidence" value="ECO:0007669"/>
    <property type="project" value="UniProtKB-KW"/>
</dbReference>
<dbReference type="EMBL" id="FOOC01000018">
    <property type="protein sequence ID" value="SFF65615.1"/>
    <property type="molecule type" value="Genomic_DNA"/>
</dbReference>
<feature type="binding site" evidence="9">
    <location>
        <position position="79"/>
    </location>
    <ligand>
        <name>[4Fe-4S] cluster</name>
        <dbReference type="ChEBI" id="CHEBI:49883"/>
        <label>1</label>
    </ligand>
</feature>
<dbReference type="SFLD" id="SFLDS00029">
    <property type="entry name" value="Radical_SAM"/>
    <property type="match status" value="1"/>
</dbReference>
<dbReference type="InterPro" id="IPR006638">
    <property type="entry name" value="Elp3/MiaA/NifB-like_rSAM"/>
</dbReference>
<dbReference type="Pfam" id="PF04055">
    <property type="entry name" value="Radical_SAM"/>
    <property type="match status" value="1"/>
</dbReference>
<comment type="cofactor">
    <cofactor evidence="9">
        <name>[4Fe-4S] cluster</name>
        <dbReference type="ChEBI" id="CHEBI:49883"/>
    </cofactor>
    <text evidence="9">Binds 2 [4Fe-4S] clusters per subunit. One cluster is coordinated with 3 cysteines and an exchangeable S-adenosyl-L-methionine.</text>
</comment>
<keyword evidence="2 9" id="KW-0963">Cytoplasm</keyword>
<comment type="function">
    <text evidence="9">Catalyzes the radical-mediated insertion of two sulfur atoms into the C-6 and C-8 positions of the octanoyl moiety bound to the lipoyl domains of lipoate-dependent enzymes, thereby converting the octanoylated domains into lipoylated derivatives.</text>
</comment>